<dbReference type="EMBL" id="JAAXOO010000001">
    <property type="protein sequence ID" value="NKY31609.1"/>
    <property type="molecule type" value="Genomic_DNA"/>
</dbReference>
<reference evidence="1 2" key="1">
    <citation type="submission" date="2020-04" db="EMBL/GenBank/DDBJ databases">
        <title>MicrobeNet Type strains.</title>
        <authorList>
            <person name="Nicholson A.C."/>
        </authorList>
    </citation>
    <scope>NUCLEOTIDE SEQUENCE [LARGE SCALE GENOMIC DNA]</scope>
    <source>
        <strain evidence="1 2">DSM 45078</strain>
    </source>
</reference>
<comment type="caution">
    <text evidence="1">The sequence shown here is derived from an EMBL/GenBank/DDBJ whole genome shotgun (WGS) entry which is preliminary data.</text>
</comment>
<evidence type="ECO:0000313" key="1">
    <source>
        <dbReference type="EMBL" id="NKY31609.1"/>
    </source>
</evidence>
<accession>A0A846X9C0</accession>
<dbReference type="RefSeq" id="WP_157112556.1">
    <property type="nucleotide sequence ID" value="NZ_JAAXOO010000001.1"/>
</dbReference>
<sequence length="45" mass="5155">MIEQPLVWVAASGRLSSIATDSTHKPRRCQLRQGFEPDWMLAQRS</sequence>
<dbReference type="Proteomes" id="UP000565715">
    <property type="component" value="Unassembled WGS sequence"/>
</dbReference>
<proteinExistence type="predicted"/>
<organism evidence="1 2">
    <name type="scientific">Nocardia speluncae</name>
    <dbReference type="NCBI Taxonomy" id="419477"/>
    <lineage>
        <taxon>Bacteria</taxon>
        <taxon>Bacillati</taxon>
        <taxon>Actinomycetota</taxon>
        <taxon>Actinomycetes</taxon>
        <taxon>Mycobacteriales</taxon>
        <taxon>Nocardiaceae</taxon>
        <taxon>Nocardia</taxon>
    </lineage>
</organism>
<keyword evidence="2" id="KW-1185">Reference proteome</keyword>
<name>A0A846X9C0_9NOCA</name>
<dbReference type="AlphaFoldDB" id="A0A846X9C0"/>
<protein>
    <submittedName>
        <fullName evidence="1">Uncharacterized protein</fullName>
    </submittedName>
</protein>
<gene>
    <name evidence="1" type="ORF">HGA13_00770</name>
</gene>
<evidence type="ECO:0000313" key="2">
    <source>
        <dbReference type="Proteomes" id="UP000565715"/>
    </source>
</evidence>